<proteinExistence type="predicted"/>
<sequence>MAKTVRLSDEEQELIRKKAVELNKKLMEKNKQPLRDSEVVHAVLELSLNRLTVGNSGNLILE</sequence>
<protein>
    <submittedName>
        <fullName evidence="1">Uncharacterized protein</fullName>
    </submittedName>
</protein>
<dbReference type="EMBL" id="CADDTS010000048">
    <property type="protein sequence ID" value="CAB1221603.1"/>
    <property type="molecule type" value="Genomic_DNA"/>
</dbReference>
<evidence type="ECO:0000313" key="1">
    <source>
        <dbReference type="EMBL" id="CAB1221603.1"/>
    </source>
</evidence>
<evidence type="ECO:0000313" key="3">
    <source>
        <dbReference type="Proteomes" id="UP000489961"/>
    </source>
</evidence>
<gene>
    <name evidence="1" type="ORF">SFB21_2889</name>
    <name evidence="2" type="ORF">SFB21_2893</name>
</gene>
<dbReference type="EMBL" id="CADDTS010000048">
    <property type="protein sequence ID" value="CAB1221611.1"/>
    <property type="molecule type" value="Genomic_DNA"/>
</dbReference>
<comment type="caution">
    <text evidence="1">The sequence shown here is derived from an EMBL/GenBank/DDBJ whole genome shotgun (WGS) entry which is preliminary data.</text>
</comment>
<name>A0A811GEY5_9GAMM</name>
<dbReference type="RefSeq" id="WP_174560628.1">
    <property type="nucleotide sequence ID" value="NZ_CADDTS010000048.1"/>
</dbReference>
<dbReference type="AlphaFoldDB" id="A0A811GEY5"/>
<evidence type="ECO:0000313" key="2">
    <source>
        <dbReference type="EMBL" id="CAB1221611.1"/>
    </source>
</evidence>
<reference evidence="1 3" key="1">
    <citation type="submission" date="2020-02" db="EMBL/GenBank/DDBJ databases">
        <authorList>
            <person name="Chaudhuri R."/>
        </authorList>
    </citation>
    <scope>NUCLEOTIDE SEQUENCE [LARGE SCALE GENOMIC DNA]</scope>
    <source>
        <strain evidence="1">SFB21</strain>
    </source>
</reference>
<accession>A0A811GEY5</accession>
<dbReference type="Proteomes" id="UP000489961">
    <property type="component" value="Unassembled WGS sequence"/>
</dbReference>
<organism evidence="1 3">
    <name type="scientific">Acinetobacter bouvetii</name>
    <dbReference type="NCBI Taxonomy" id="202951"/>
    <lineage>
        <taxon>Bacteria</taxon>
        <taxon>Pseudomonadati</taxon>
        <taxon>Pseudomonadota</taxon>
        <taxon>Gammaproteobacteria</taxon>
        <taxon>Moraxellales</taxon>
        <taxon>Moraxellaceae</taxon>
        <taxon>Acinetobacter</taxon>
    </lineage>
</organism>